<accession>A0A0W0FA41</accession>
<name>A0A0W0FA41_MONRR</name>
<organism evidence="1 2">
    <name type="scientific">Moniliophthora roreri</name>
    <name type="common">Frosty pod rot fungus</name>
    <name type="synonym">Monilia roreri</name>
    <dbReference type="NCBI Taxonomy" id="221103"/>
    <lineage>
        <taxon>Eukaryota</taxon>
        <taxon>Fungi</taxon>
        <taxon>Dikarya</taxon>
        <taxon>Basidiomycota</taxon>
        <taxon>Agaricomycotina</taxon>
        <taxon>Agaricomycetes</taxon>
        <taxon>Agaricomycetidae</taxon>
        <taxon>Agaricales</taxon>
        <taxon>Marasmiineae</taxon>
        <taxon>Marasmiaceae</taxon>
        <taxon>Moniliophthora</taxon>
    </lineage>
</organism>
<sequence>MQSLSLDPQENDALKVKTETLADLQWQLECGVCEEVMWDPFMIMEMVICSVRNVH</sequence>
<comment type="caution">
    <text evidence="1">The sequence shown here is derived from an EMBL/GenBank/DDBJ whole genome shotgun (WGS) entry which is preliminary data.</text>
</comment>
<reference evidence="1 2" key="1">
    <citation type="submission" date="2015-12" db="EMBL/GenBank/DDBJ databases">
        <title>Draft genome sequence of Moniliophthora roreri, the causal agent of frosty pod rot of cacao.</title>
        <authorList>
            <person name="Aime M.C."/>
            <person name="Diaz-Valderrama J.R."/>
            <person name="Kijpornyongpan T."/>
            <person name="Phillips-Mora W."/>
        </authorList>
    </citation>
    <scope>NUCLEOTIDE SEQUENCE [LARGE SCALE GENOMIC DNA]</scope>
    <source>
        <strain evidence="1 2">MCA 2952</strain>
    </source>
</reference>
<proteinExistence type="predicted"/>
<dbReference type="EMBL" id="LATX01002189">
    <property type="protein sequence ID" value="KTB33178.1"/>
    <property type="molecule type" value="Genomic_DNA"/>
</dbReference>
<protein>
    <submittedName>
        <fullName evidence="1">Uncharacterized protein</fullName>
    </submittedName>
</protein>
<gene>
    <name evidence="1" type="ORF">WG66_14252</name>
</gene>
<dbReference type="AlphaFoldDB" id="A0A0W0FA41"/>
<evidence type="ECO:0000313" key="1">
    <source>
        <dbReference type="EMBL" id="KTB33178.1"/>
    </source>
</evidence>
<evidence type="ECO:0000313" key="2">
    <source>
        <dbReference type="Proteomes" id="UP000054988"/>
    </source>
</evidence>
<dbReference type="Proteomes" id="UP000054988">
    <property type="component" value="Unassembled WGS sequence"/>
</dbReference>